<keyword evidence="2" id="KW-1185">Reference proteome</keyword>
<proteinExistence type="predicted"/>
<protein>
    <submittedName>
        <fullName evidence="1">Uncharacterized protein</fullName>
    </submittedName>
</protein>
<dbReference type="Proteomes" id="UP000619041">
    <property type="component" value="Unassembled WGS sequence"/>
</dbReference>
<name>A0ABQ1S185_9SPHN</name>
<evidence type="ECO:0000313" key="1">
    <source>
        <dbReference type="EMBL" id="GGD87196.1"/>
    </source>
</evidence>
<evidence type="ECO:0000313" key="2">
    <source>
        <dbReference type="Proteomes" id="UP000619041"/>
    </source>
</evidence>
<organism evidence="1 2">
    <name type="scientific">Tsuneonella deserti</name>
    <dbReference type="NCBI Taxonomy" id="2035528"/>
    <lineage>
        <taxon>Bacteria</taxon>
        <taxon>Pseudomonadati</taxon>
        <taxon>Pseudomonadota</taxon>
        <taxon>Alphaproteobacteria</taxon>
        <taxon>Sphingomonadales</taxon>
        <taxon>Erythrobacteraceae</taxon>
        <taxon>Tsuneonella</taxon>
    </lineage>
</organism>
<reference evidence="2" key="1">
    <citation type="journal article" date="2019" name="Int. J. Syst. Evol. Microbiol.">
        <title>The Global Catalogue of Microorganisms (GCM) 10K type strain sequencing project: providing services to taxonomists for standard genome sequencing and annotation.</title>
        <authorList>
            <consortium name="The Broad Institute Genomics Platform"/>
            <consortium name="The Broad Institute Genome Sequencing Center for Infectious Disease"/>
            <person name="Wu L."/>
            <person name="Ma J."/>
        </authorList>
    </citation>
    <scope>NUCLEOTIDE SEQUENCE [LARGE SCALE GENOMIC DNA]</scope>
    <source>
        <strain evidence="2">CGMCC 1.15959</strain>
    </source>
</reference>
<accession>A0ABQ1S185</accession>
<gene>
    <name evidence="1" type="ORF">GCM10011515_03370</name>
</gene>
<dbReference type="RefSeq" id="WP_188643550.1">
    <property type="nucleotide sequence ID" value="NZ_BMKL01000001.1"/>
</dbReference>
<dbReference type="EMBL" id="BMKL01000001">
    <property type="protein sequence ID" value="GGD87196.1"/>
    <property type="molecule type" value="Genomic_DNA"/>
</dbReference>
<comment type="caution">
    <text evidence="1">The sequence shown here is derived from an EMBL/GenBank/DDBJ whole genome shotgun (WGS) entry which is preliminary data.</text>
</comment>
<sequence>MVSGSEVAAEYLETRSDGAIFSFRADTSGATSLEKVREISRGALDIVDIFCNRVLDGIEKPVADTAGLWPFANWPCDDEPMLYKYKGLGEDSNEMRVIIADRYLATCFREVFCRE</sequence>